<gene>
    <name evidence="5" type="ORF">COV08_02150</name>
</gene>
<dbReference type="GO" id="GO:0008658">
    <property type="term" value="F:penicillin binding"/>
    <property type="evidence" value="ECO:0007669"/>
    <property type="project" value="InterPro"/>
</dbReference>
<dbReference type="GO" id="GO:0071555">
    <property type="term" value="P:cell wall organization"/>
    <property type="evidence" value="ECO:0007669"/>
    <property type="project" value="TreeGrafter"/>
</dbReference>
<comment type="caution">
    <text evidence="5">The sequence shown here is derived from an EMBL/GenBank/DDBJ whole genome shotgun (WGS) entry which is preliminary data.</text>
</comment>
<dbReference type="Pfam" id="PF00905">
    <property type="entry name" value="Transpeptidase"/>
    <property type="match status" value="1"/>
</dbReference>
<dbReference type="SUPFAM" id="SSF56601">
    <property type="entry name" value="beta-lactamase/transpeptidase-like"/>
    <property type="match status" value="1"/>
</dbReference>
<dbReference type="Gene3D" id="3.30.450.330">
    <property type="match status" value="1"/>
</dbReference>
<dbReference type="GO" id="GO:0005886">
    <property type="term" value="C:plasma membrane"/>
    <property type="evidence" value="ECO:0007669"/>
    <property type="project" value="TreeGrafter"/>
</dbReference>
<dbReference type="Proteomes" id="UP000230431">
    <property type="component" value="Unassembled WGS sequence"/>
</dbReference>
<organism evidence="5 6">
    <name type="scientific">Candidatus Vogelbacteria bacterium CG10_big_fil_rev_8_21_14_0_10_49_38</name>
    <dbReference type="NCBI Taxonomy" id="1975043"/>
    <lineage>
        <taxon>Bacteria</taxon>
        <taxon>Candidatus Vogeliibacteriota</taxon>
    </lineage>
</organism>
<feature type="domain" description="Penicillin-binding protein transpeptidase" evidence="3">
    <location>
        <begin position="251"/>
        <end position="551"/>
    </location>
</feature>
<proteinExistence type="predicted"/>
<comment type="subcellular location">
    <subcellularLocation>
        <location evidence="1">Membrane</location>
    </subcellularLocation>
</comment>
<accession>A0A2H0RHM1</accession>
<dbReference type="PANTHER" id="PTHR30627">
    <property type="entry name" value="PEPTIDOGLYCAN D,D-TRANSPEPTIDASE"/>
    <property type="match status" value="1"/>
</dbReference>
<keyword evidence="2" id="KW-0472">Membrane</keyword>
<dbReference type="Gene3D" id="3.90.1310.10">
    <property type="entry name" value="Penicillin-binding protein 2a (Domain 2)"/>
    <property type="match status" value="1"/>
</dbReference>
<dbReference type="EMBL" id="PCYK01000015">
    <property type="protein sequence ID" value="PIR45993.1"/>
    <property type="molecule type" value="Genomic_DNA"/>
</dbReference>
<sequence>MRSNSFGRVYFLGLAVVLVAGLFATRLFFLQVVRAEHYREEADRQYLKTNRDIFERGDILAIKHDGTTFSLAGVKTAYVVAVNPKLLQDPIDTYERLKLLLELDRDQFMLKVAKPEIVYTEIATKVDQAVAEEIKALRLEGVILSKQKLRSYPFGHTASHTIGFVGYRGDEVAGRYGLESYYESVLSRREEVTFANFFVEIFSGLKNSLLVDAPSGRGDIVTTIEPITQKLLEKELLAARELWDAEAAGGIIIDPRNGEILALEAWPNFNPGERQADAAVLTHPLIEKTYEMGSIVKPLTMAAALDAGVVNQRTTYNDRGCVVLSTKKICNYDSKARGTVVIQEILNQSLNVGIVFLTQKLGADKLRDYFLAFGFGERTGIDLPNEAKNLTNNLDSHYEVDLATAGFGQGITLTPISITRALSVLANGGHLIQPHLVKKINYENTLSQTIESKPGPQVIKPATAEEITRMLVRVVDEKIPKVKMDHYAIAAKTGTAQMIDPITKSYYDDRFIHSWFGYFPAYEPRFLVFMYLVNPRGVQYASQSLTEPFVNISRSLLNYYQVPPDR</sequence>
<dbReference type="InterPro" id="IPR050515">
    <property type="entry name" value="Beta-lactam/transpept"/>
</dbReference>
<evidence type="ECO:0000313" key="6">
    <source>
        <dbReference type="Proteomes" id="UP000230431"/>
    </source>
</evidence>
<evidence type="ECO:0000259" key="4">
    <source>
        <dbReference type="Pfam" id="PF03717"/>
    </source>
</evidence>
<dbReference type="InterPro" id="IPR012338">
    <property type="entry name" value="Beta-lactam/transpept-like"/>
</dbReference>
<evidence type="ECO:0000256" key="1">
    <source>
        <dbReference type="ARBA" id="ARBA00004370"/>
    </source>
</evidence>
<dbReference type="Pfam" id="PF03717">
    <property type="entry name" value="PBP_dimer"/>
    <property type="match status" value="1"/>
</dbReference>
<dbReference type="Gene3D" id="3.40.710.10">
    <property type="entry name" value="DD-peptidase/beta-lactamase superfamily"/>
    <property type="match status" value="1"/>
</dbReference>
<dbReference type="InterPro" id="IPR036138">
    <property type="entry name" value="PBP_dimer_sf"/>
</dbReference>
<evidence type="ECO:0000313" key="5">
    <source>
        <dbReference type="EMBL" id="PIR45993.1"/>
    </source>
</evidence>
<name>A0A2H0RHM1_9BACT</name>
<dbReference type="InterPro" id="IPR005311">
    <property type="entry name" value="PBP_dimer"/>
</dbReference>
<evidence type="ECO:0000256" key="2">
    <source>
        <dbReference type="ARBA" id="ARBA00023136"/>
    </source>
</evidence>
<dbReference type="AlphaFoldDB" id="A0A2H0RHM1"/>
<dbReference type="SUPFAM" id="SSF56519">
    <property type="entry name" value="Penicillin binding protein dimerisation domain"/>
    <property type="match status" value="1"/>
</dbReference>
<dbReference type="PANTHER" id="PTHR30627:SF1">
    <property type="entry name" value="PEPTIDOGLYCAN D,D-TRANSPEPTIDASE FTSI"/>
    <property type="match status" value="1"/>
</dbReference>
<reference evidence="5 6" key="1">
    <citation type="submission" date="2017-09" db="EMBL/GenBank/DDBJ databases">
        <title>Depth-based differentiation of microbial function through sediment-hosted aquifers and enrichment of novel symbionts in the deep terrestrial subsurface.</title>
        <authorList>
            <person name="Probst A.J."/>
            <person name="Ladd B."/>
            <person name="Jarett J.K."/>
            <person name="Geller-Mcgrath D.E."/>
            <person name="Sieber C.M."/>
            <person name="Emerson J.B."/>
            <person name="Anantharaman K."/>
            <person name="Thomas B.C."/>
            <person name="Malmstrom R."/>
            <person name="Stieglmeier M."/>
            <person name="Klingl A."/>
            <person name="Woyke T."/>
            <person name="Ryan C.M."/>
            <person name="Banfield J.F."/>
        </authorList>
    </citation>
    <scope>NUCLEOTIDE SEQUENCE [LARGE SCALE GENOMIC DNA]</scope>
    <source>
        <strain evidence="5">CG10_big_fil_rev_8_21_14_0_10_49_38</strain>
    </source>
</reference>
<protein>
    <recommendedName>
        <fullName evidence="7">Penicillin-binding protein transpeptidase domain-containing protein</fullName>
    </recommendedName>
</protein>
<evidence type="ECO:0008006" key="7">
    <source>
        <dbReference type="Google" id="ProtNLM"/>
    </source>
</evidence>
<evidence type="ECO:0000259" key="3">
    <source>
        <dbReference type="Pfam" id="PF00905"/>
    </source>
</evidence>
<dbReference type="InterPro" id="IPR001460">
    <property type="entry name" value="PCN-bd_Tpept"/>
</dbReference>
<feature type="domain" description="Penicillin-binding protein dimerisation" evidence="4">
    <location>
        <begin position="56"/>
        <end position="187"/>
    </location>
</feature>